<dbReference type="Proteomes" id="UP001152795">
    <property type="component" value="Unassembled WGS sequence"/>
</dbReference>
<organism evidence="1 2">
    <name type="scientific">Paramuricea clavata</name>
    <name type="common">Red gorgonian</name>
    <name type="synonym">Violescent sea-whip</name>
    <dbReference type="NCBI Taxonomy" id="317549"/>
    <lineage>
        <taxon>Eukaryota</taxon>
        <taxon>Metazoa</taxon>
        <taxon>Cnidaria</taxon>
        <taxon>Anthozoa</taxon>
        <taxon>Octocorallia</taxon>
        <taxon>Malacalcyonacea</taxon>
        <taxon>Plexauridae</taxon>
        <taxon>Paramuricea</taxon>
    </lineage>
</organism>
<proteinExistence type="predicted"/>
<comment type="caution">
    <text evidence="1">The sequence shown here is derived from an EMBL/GenBank/DDBJ whole genome shotgun (WGS) entry which is preliminary data.</text>
</comment>
<evidence type="ECO:0000313" key="1">
    <source>
        <dbReference type="EMBL" id="CAB4013522.1"/>
    </source>
</evidence>
<dbReference type="EMBL" id="CACRXK020007916">
    <property type="protein sequence ID" value="CAB4013522.1"/>
    <property type="molecule type" value="Genomic_DNA"/>
</dbReference>
<reference evidence="1" key="1">
    <citation type="submission" date="2020-04" db="EMBL/GenBank/DDBJ databases">
        <authorList>
            <person name="Alioto T."/>
            <person name="Alioto T."/>
            <person name="Gomez Garrido J."/>
        </authorList>
    </citation>
    <scope>NUCLEOTIDE SEQUENCE</scope>
    <source>
        <strain evidence="1">A484AB</strain>
    </source>
</reference>
<accession>A0A6S7J8A5</accession>
<evidence type="ECO:0000313" key="2">
    <source>
        <dbReference type="Proteomes" id="UP001152795"/>
    </source>
</evidence>
<dbReference type="AlphaFoldDB" id="A0A6S7J8A5"/>
<protein>
    <submittedName>
        <fullName evidence="1">Uncharacterized protein</fullName>
    </submittedName>
</protein>
<name>A0A6S7J8A5_PARCT</name>
<gene>
    <name evidence="1" type="ORF">PACLA_8A023067</name>
</gene>
<keyword evidence="2" id="KW-1185">Reference proteome</keyword>
<sequence>MADASGLLGGFKLYVARKMMVTNKLTGTEIKVNGGTFYDGKDYGAAIRFGKQCHYYTLKRILLFERFEQISNNRIIIPLSNQTVKTEIPQFLLNIKNVADLDEKVKFIFERTPGYEGENFTLATGKPHRSKLQIILNVFSED</sequence>